<comment type="caution">
    <text evidence="2">The sequence shown here is derived from an EMBL/GenBank/DDBJ whole genome shotgun (WGS) entry which is preliminary data.</text>
</comment>
<dbReference type="Proteomes" id="UP000824120">
    <property type="component" value="Chromosome 6"/>
</dbReference>
<keyword evidence="1" id="KW-1133">Transmembrane helix</keyword>
<evidence type="ECO:0000313" key="2">
    <source>
        <dbReference type="EMBL" id="KAG5599729.1"/>
    </source>
</evidence>
<dbReference type="OrthoDB" id="1328363at2759"/>
<sequence>MIVMIRAMNVRKMVIMGAMIIAMIKNLIRIRATIPEENMREMVNIALLMVPMMIPEHVTPPTPRMKAR</sequence>
<proteinExistence type="predicted"/>
<organism evidence="2 3">
    <name type="scientific">Solanum commersonii</name>
    <name type="common">Commerson's wild potato</name>
    <name type="synonym">Commerson's nightshade</name>
    <dbReference type="NCBI Taxonomy" id="4109"/>
    <lineage>
        <taxon>Eukaryota</taxon>
        <taxon>Viridiplantae</taxon>
        <taxon>Streptophyta</taxon>
        <taxon>Embryophyta</taxon>
        <taxon>Tracheophyta</taxon>
        <taxon>Spermatophyta</taxon>
        <taxon>Magnoliopsida</taxon>
        <taxon>eudicotyledons</taxon>
        <taxon>Gunneridae</taxon>
        <taxon>Pentapetalae</taxon>
        <taxon>asterids</taxon>
        <taxon>lamiids</taxon>
        <taxon>Solanales</taxon>
        <taxon>Solanaceae</taxon>
        <taxon>Solanoideae</taxon>
        <taxon>Solaneae</taxon>
        <taxon>Solanum</taxon>
    </lineage>
</organism>
<dbReference type="AlphaFoldDB" id="A0A9J5YHI8"/>
<reference evidence="2 3" key="1">
    <citation type="submission" date="2020-09" db="EMBL/GenBank/DDBJ databases">
        <title>De no assembly of potato wild relative species, Solanum commersonii.</title>
        <authorList>
            <person name="Cho K."/>
        </authorList>
    </citation>
    <scope>NUCLEOTIDE SEQUENCE [LARGE SCALE GENOMIC DNA]</scope>
    <source>
        <strain evidence="2">LZ3.2</strain>
        <tissue evidence="2">Leaf</tissue>
    </source>
</reference>
<keyword evidence="1" id="KW-0812">Transmembrane</keyword>
<feature type="transmembrane region" description="Helical" evidence="1">
    <location>
        <begin position="12"/>
        <end position="30"/>
    </location>
</feature>
<accession>A0A9J5YHI8</accession>
<gene>
    <name evidence="2" type="ORF">H5410_031099</name>
</gene>
<name>A0A9J5YHI8_SOLCO</name>
<evidence type="ECO:0000256" key="1">
    <source>
        <dbReference type="SAM" id="Phobius"/>
    </source>
</evidence>
<evidence type="ECO:0000313" key="3">
    <source>
        <dbReference type="Proteomes" id="UP000824120"/>
    </source>
</evidence>
<keyword evidence="3" id="KW-1185">Reference proteome</keyword>
<protein>
    <submittedName>
        <fullName evidence="2">Uncharacterized protein</fullName>
    </submittedName>
</protein>
<keyword evidence="1" id="KW-0472">Membrane</keyword>
<dbReference type="EMBL" id="JACXVP010000006">
    <property type="protein sequence ID" value="KAG5599729.1"/>
    <property type="molecule type" value="Genomic_DNA"/>
</dbReference>